<comment type="caution">
    <text evidence="7">The sequence shown here is derived from an EMBL/GenBank/DDBJ whole genome shotgun (WGS) entry which is preliminary data.</text>
</comment>
<protein>
    <submittedName>
        <fullName evidence="7">Putative threonine synthase</fullName>
    </submittedName>
</protein>
<dbReference type="PANTHER" id="PTHR43515">
    <property type="entry name" value="THREONINE SYNTHASE-LIKE 1"/>
    <property type="match status" value="1"/>
</dbReference>
<evidence type="ECO:0000256" key="1">
    <source>
        <dbReference type="ARBA" id="ARBA00001933"/>
    </source>
</evidence>
<keyword evidence="8" id="KW-1185">Reference proteome</keyword>
<organism evidence="7 8">
    <name type="scientific">Leptomonas pyrrhocoris</name>
    <name type="common">Firebug parasite</name>
    <dbReference type="NCBI Taxonomy" id="157538"/>
    <lineage>
        <taxon>Eukaryota</taxon>
        <taxon>Discoba</taxon>
        <taxon>Euglenozoa</taxon>
        <taxon>Kinetoplastea</taxon>
        <taxon>Metakinetoplastina</taxon>
        <taxon>Trypanosomatida</taxon>
        <taxon>Trypanosomatidae</taxon>
        <taxon>Leishmaniinae</taxon>
        <taxon>Leptomonas</taxon>
    </lineage>
</organism>
<dbReference type="InterPro" id="IPR029144">
    <property type="entry name" value="Thr_synth_N"/>
</dbReference>
<dbReference type="InterPro" id="IPR036052">
    <property type="entry name" value="TrpB-like_PALP_sf"/>
</dbReference>
<proteinExistence type="inferred from homology"/>
<comment type="cofactor">
    <cofactor evidence="1 4">
        <name>pyridoxal 5'-phosphate</name>
        <dbReference type="ChEBI" id="CHEBI:597326"/>
    </cofactor>
</comment>
<dbReference type="InterPro" id="IPR037158">
    <property type="entry name" value="Thr_synth_N_sf"/>
</dbReference>
<dbReference type="Gene3D" id="3.90.1380.10">
    <property type="entry name" value="Threonine synthase, N-terminal domain"/>
    <property type="match status" value="1"/>
</dbReference>
<dbReference type="InterPro" id="IPR004450">
    <property type="entry name" value="Thr_synthase-like"/>
</dbReference>
<evidence type="ECO:0000259" key="6">
    <source>
        <dbReference type="Pfam" id="PF14821"/>
    </source>
</evidence>
<keyword evidence="3 4" id="KW-0663">Pyridoxal phosphate</keyword>
<name>A0A0M9FW54_LEPPY</name>
<evidence type="ECO:0000256" key="4">
    <source>
        <dbReference type="PIRSR" id="PIRSR604450-51"/>
    </source>
</evidence>
<dbReference type="RefSeq" id="XP_015655629.1">
    <property type="nucleotide sequence ID" value="XM_015805623.1"/>
</dbReference>
<comment type="similarity">
    <text evidence="2">Belongs to the threonine synthase family.</text>
</comment>
<dbReference type="GeneID" id="26907392"/>
<dbReference type="Pfam" id="PF00291">
    <property type="entry name" value="PALP"/>
    <property type="match status" value="1"/>
</dbReference>
<dbReference type="AlphaFoldDB" id="A0A0M9FW54"/>
<gene>
    <name evidence="7" type="ORF">ABB37_07106</name>
</gene>
<accession>A0A0M9FW54</accession>
<dbReference type="VEuPathDB" id="TriTrypDB:LpyrH10_17_0380"/>
<dbReference type="EMBL" id="LGTL01000017">
    <property type="protein sequence ID" value="KPA77189.1"/>
    <property type="molecule type" value="Genomic_DNA"/>
</dbReference>
<dbReference type="Proteomes" id="UP000037923">
    <property type="component" value="Unassembled WGS sequence"/>
</dbReference>
<reference evidence="7 8" key="1">
    <citation type="submission" date="2015-07" db="EMBL/GenBank/DDBJ databases">
        <title>High-quality genome of monoxenous trypanosomatid Leptomonas pyrrhocoris.</title>
        <authorList>
            <person name="Flegontov P."/>
            <person name="Butenko A."/>
            <person name="Firsov S."/>
            <person name="Vlcek C."/>
            <person name="Logacheva M.D."/>
            <person name="Field M."/>
            <person name="Filatov D."/>
            <person name="Flegontova O."/>
            <person name="Gerasimov E."/>
            <person name="Jackson A.P."/>
            <person name="Kelly S."/>
            <person name="Opperdoes F."/>
            <person name="O'Reilly A."/>
            <person name="Votypka J."/>
            <person name="Yurchenko V."/>
            <person name="Lukes J."/>
        </authorList>
    </citation>
    <scope>NUCLEOTIDE SEQUENCE [LARGE SCALE GENOMIC DNA]</scope>
    <source>
        <strain evidence="7">H10</strain>
    </source>
</reference>
<feature type="domain" description="Threonine synthase N-terminal" evidence="6">
    <location>
        <begin position="97"/>
        <end position="177"/>
    </location>
</feature>
<dbReference type="OrthoDB" id="5203861at2759"/>
<dbReference type="RefSeq" id="XP_015655628.1">
    <property type="nucleotide sequence ID" value="XM_015805622.1"/>
</dbReference>
<evidence type="ECO:0000259" key="5">
    <source>
        <dbReference type="Pfam" id="PF00291"/>
    </source>
</evidence>
<dbReference type="GO" id="GO:0005737">
    <property type="term" value="C:cytoplasm"/>
    <property type="evidence" value="ECO:0007669"/>
    <property type="project" value="TreeGrafter"/>
</dbReference>
<feature type="modified residue" description="N6-(pyridoxal phosphate)lysine" evidence="4">
    <location>
        <position position="244"/>
    </location>
</feature>
<dbReference type="PANTHER" id="PTHR43515:SF1">
    <property type="entry name" value="THREONINE SYNTHASE-LIKE 1"/>
    <property type="match status" value="1"/>
</dbReference>
<evidence type="ECO:0000313" key="7">
    <source>
        <dbReference type="EMBL" id="KPA77189.1"/>
    </source>
</evidence>
<dbReference type="Pfam" id="PF14821">
    <property type="entry name" value="Thr_synth_N"/>
    <property type="match status" value="1"/>
</dbReference>
<evidence type="ECO:0000256" key="2">
    <source>
        <dbReference type="ARBA" id="ARBA00005517"/>
    </source>
</evidence>
<dbReference type="OMA" id="NFERYLY"/>
<dbReference type="SUPFAM" id="SSF53686">
    <property type="entry name" value="Tryptophan synthase beta subunit-like PLP-dependent enzymes"/>
    <property type="match status" value="1"/>
</dbReference>
<sequence>MFTLAITGSGSEQLKAEVQAALVDTAHLFAAPSSTPETNQIFTLCLDAADTAFMKPLYQLYHYRFVWTEMSTVAELVAALRPLLASHAQHGGHAGAFSSTRGAAEASNFLSVVRDGLASDGGLYILKNIPVMPDSQLHFFCKQKNLAYVDAAETILEQLVDASIAPAVLYPLVLQAYDPSRWSDKIDICPITPLLKGGLAKTMAEVATEDTGRLARSASFNAPERWAANVSVMELFHGPTAAFKDFALQLFPRYFATATATQEKEKYVILAATSGDTGVAAISGFVNAGAHAQVMVLYPSHGVSPVQQTQMLSFDDGAQVRAYAVPSDFDFCQNTVKQLFTNAPLKEELAALHPAVRLSSANSINWGRLIPQVVYYFWAYRHHVQHPSPGWTFGDPIDVVVPCGNFGNILSGYVAKLMGLPVRKLIVASNQNDVLHDFVMTGTYDVRQRTLAVTASPSIDILKASNVERFLYLLSHGNTELVARLMRELDTNGVFTIPDDMRAAMQESFAAGRCSEEDCAATIKSVYELSRGARLLDPHTAVAVFVAQKFREDELLQRDLAKPTANDADGDVPPLVIASTAHWAKFPAPVLHSLRGEGAQLGSPAASVAAGIHEVRALYAEITKNGTQQPHPALLHALDVAEKTANSVRSIDADLPAIQKELEGFARV</sequence>
<dbReference type="EMBL" id="LGTL01000017">
    <property type="protein sequence ID" value="KPA77190.1"/>
    <property type="molecule type" value="Genomic_DNA"/>
</dbReference>
<dbReference type="Gene3D" id="3.40.50.1100">
    <property type="match status" value="2"/>
</dbReference>
<dbReference type="NCBIfam" id="TIGR00260">
    <property type="entry name" value="thrC"/>
    <property type="match status" value="1"/>
</dbReference>
<evidence type="ECO:0000256" key="3">
    <source>
        <dbReference type="ARBA" id="ARBA00022898"/>
    </source>
</evidence>
<feature type="domain" description="Tryptophan synthase beta chain-like PALP" evidence="5">
    <location>
        <begin position="234"/>
        <end position="496"/>
    </location>
</feature>
<evidence type="ECO:0000313" key="8">
    <source>
        <dbReference type="Proteomes" id="UP000037923"/>
    </source>
</evidence>
<dbReference type="InterPro" id="IPR001926">
    <property type="entry name" value="TrpB-like_PALP"/>
</dbReference>